<feature type="region of interest" description="Disordered" evidence="1">
    <location>
        <begin position="250"/>
        <end position="272"/>
    </location>
</feature>
<evidence type="ECO:0000256" key="1">
    <source>
        <dbReference type="SAM" id="MobiDB-lite"/>
    </source>
</evidence>
<sequence length="1024" mass="113095">MQLEVAFGILGQTTMRMHGRLSTEWGSLKLQQLLATLLVKPKVRMGVNTLADWVWSTDERTPTDAPATLRTYAGRINKAIRDADAPAKLHTIDGTLHIDVERETIDYFAFESLLRSAQEHRKEHDHDTACAILGTALDLWRGQPLAVLKSQRAADWRYSAIQHTWLPANQLLLGELIALERFETALRKLDELQREHRTDIGLVRRRLYILRELDRTDEMGDYHIKTRKALLDEDPTAAEDLRKYYNTLLSEPEPRRSATRTTPGARGAAERLALVPLPRRPADPVTRNRPSSLLPAFAPQGPSLLPPGVTDFVGHQDLLTTLDELARTEDGRFRPGVVVLDGLAGIGKTALALRWAHQQYGQLVDTALYVDLHGFDGGHPAEAGDVIDELLDALGVPISRLPTRARKQAKLREIFAGRRALIVLDNAANSAHVLPLMFPLAPSLVVVTSRKSLTALASRHGARHCSVTRLNDVHAARVLSSRIGARAENEQNSLARLTALCGGLPLALQVVARHIESRHGAALTEFADELQDQNRLLDIGDDGDDPPTSIRAALSITYRALPTDAQALFRVIGLSPAPELTLPAAVALSGNSTRKTQHFLDVLVSTHFLTSRGKSGHYHLHDLLRAFSRELTEGAEHSDIRAEAERRLLSFYLHTSYAADRLLFPFRIPVPMLPAVPHAPALDFTIAAEAKAWLLRERANISAVVRWAAPRGYHDYAWRIPHNLYGLYRRHGMYEELRDLYEISATSTQAVEGGLDHEGGTRSDLGFIHLALGDQEAALREFHLCSAIAQQTRNTMGIAISLSHLGKYERQAGNLDAAADLHRRALHHATATGSPGAKSAALHELASTSQARGQHSEALSLYRHALRLREQIDHSHGQAESLTEIAAILAEQKQYDQARQHGLRALEIIESINDVEVGPRACEVMATINYALGDRQATIGYARQAARLATRSHNAPIEANAFHILSRALKDLGRLAAAEEGWLHAKAIYADLNNHAKAERVRQDLATLRTAPRPAIPTKPSMTT</sequence>
<evidence type="ECO:0000313" key="3">
    <source>
        <dbReference type="EMBL" id="MFD2465079.1"/>
    </source>
</evidence>
<dbReference type="Gene3D" id="1.10.10.10">
    <property type="entry name" value="Winged helix-like DNA-binding domain superfamily/Winged helix DNA-binding domain"/>
    <property type="match status" value="1"/>
</dbReference>
<dbReference type="Gene3D" id="1.25.40.10">
    <property type="entry name" value="Tetratricopeptide repeat domain"/>
    <property type="match status" value="3"/>
</dbReference>
<proteinExistence type="predicted"/>
<feature type="region of interest" description="Disordered" evidence="1">
    <location>
        <begin position="829"/>
        <end position="853"/>
    </location>
</feature>
<dbReference type="InterPro" id="IPR011990">
    <property type="entry name" value="TPR-like_helical_dom_sf"/>
</dbReference>
<evidence type="ECO:0000313" key="4">
    <source>
        <dbReference type="Proteomes" id="UP001597419"/>
    </source>
</evidence>
<dbReference type="InterPro" id="IPR019734">
    <property type="entry name" value="TPR_rpt"/>
</dbReference>
<organism evidence="3 4">
    <name type="scientific">Amycolatopsis samaneae</name>
    <dbReference type="NCBI Taxonomy" id="664691"/>
    <lineage>
        <taxon>Bacteria</taxon>
        <taxon>Bacillati</taxon>
        <taxon>Actinomycetota</taxon>
        <taxon>Actinomycetes</taxon>
        <taxon>Pseudonocardiales</taxon>
        <taxon>Pseudonocardiaceae</taxon>
        <taxon>Amycolatopsis</taxon>
    </lineage>
</organism>
<dbReference type="SMART" id="SM00028">
    <property type="entry name" value="TPR"/>
    <property type="match status" value="6"/>
</dbReference>
<dbReference type="Pfam" id="PF03704">
    <property type="entry name" value="BTAD"/>
    <property type="match status" value="1"/>
</dbReference>
<name>A0ABW5GWF3_9PSEU</name>
<dbReference type="Gene3D" id="3.40.50.300">
    <property type="entry name" value="P-loop containing nucleotide triphosphate hydrolases"/>
    <property type="match status" value="1"/>
</dbReference>
<protein>
    <submittedName>
        <fullName evidence="3">Tetratricopeptide repeat protein</fullName>
    </submittedName>
</protein>
<dbReference type="PANTHER" id="PTHR47691">
    <property type="entry name" value="REGULATOR-RELATED"/>
    <property type="match status" value="1"/>
</dbReference>
<dbReference type="InterPro" id="IPR027417">
    <property type="entry name" value="P-loop_NTPase"/>
</dbReference>
<comment type="caution">
    <text evidence="3">The sequence shown here is derived from an EMBL/GenBank/DDBJ whole genome shotgun (WGS) entry which is preliminary data.</text>
</comment>
<dbReference type="PANTHER" id="PTHR47691:SF3">
    <property type="entry name" value="HTH-TYPE TRANSCRIPTIONAL REGULATOR RV0890C-RELATED"/>
    <property type="match status" value="1"/>
</dbReference>
<dbReference type="InterPro" id="IPR036388">
    <property type="entry name" value="WH-like_DNA-bd_sf"/>
</dbReference>
<accession>A0ABW5GWF3</accession>
<dbReference type="SUPFAM" id="SSF52540">
    <property type="entry name" value="P-loop containing nucleoside triphosphate hydrolases"/>
    <property type="match status" value="1"/>
</dbReference>
<dbReference type="InterPro" id="IPR005158">
    <property type="entry name" value="BTAD"/>
</dbReference>
<evidence type="ECO:0000259" key="2">
    <source>
        <dbReference type="Pfam" id="PF03704"/>
    </source>
</evidence>
<dbReference type="RefSeq" id="WP_345399029.1">
    <property type="nucleotide sequence ID" value="NZ_BAABHG010000010.1"/>
</dbReference>
<gene>
    <name evidence="3" type="ORF">ACFSYJ_41120</name>
</gene>
<reference evidence="4" key="1">
    <citation type="journal article" date="2019" name="Int. J. Syst. Evol. Microbiol.">
        <title>The Global Catalogue of Microorganisms (GCM) 10K type strain sequencing project: providing services to taxonomists for standard genome sequencing and annotation.</title>
        <authorList>
            <consortium name="The Broad Institute Genomics Platform"/>
            <consortium name="The Broad Institute Genome Sequencing Center for Infectious Disease"/>
            <person name="Wu L."/>
            <person name="Ma J."/>
        </authorList>
    </citation>
    <scope>NUCLEOTIDE SEQUENCE [LARGE SCALE GENOMIC DNA]</scope>
    <source>
        <strain evidence="4">CGMCC 4.7643</strain>
    </source>
</reference>
<dbReference type="Proteomes" id="UP001597419">
    <property type="component" value="Unassembled WGS sequence"/>
</dbReference>
<dbReference type="PRINTS" id="PR00364">
    <property type="entry name" value="DISEASERSIST"/>
</dbReference>
<keyword evidence="4" id="KW-1185">Reference proteome</keyword>
<dbReference type="SUPFAM" id="SSF48452">
    <property type="entry name" value="TPR-like"/>
    <property type="match status" value="3"/>
</dbReference>
<dbReference type="EMBL" id="JBHUKU010000028">
    <property type="protein sequence ID" value="MFD2465079.1"/>
    <property type="molecule type" value="Genomic_DNA"/>
</dbReference>
<dbReference type="Pfam" id="PF13424">
    <property type="entry name" value="TPR_12"/>
    <property type="match status" value="1"/>
</dbReference>
<feature type="domain" description="Bacterial transcriptional activator" evidence="2">
    <location>
        <begin position="105"/>
        <end position="249"/>
    </location>
</feature>